<evidence type="ECO:0000313" key="2">
    <source>
        <dbReference type="Proteomes" id="UP000822184"/>
    </source>
</evidence>
<proteinExistence type="predicted"/>
<dbReference type="Proteomes" id="UP000822184">
    <property type="component" value="Unassembled WGS sequence"/>
</dbReference>
<organism evidence="1 2">
    <name type="scientific">Clostridium beijerinckii</name>
    <name type="common">Clostridium MP</name>
    <dbReference type="NCBI Taxonomy" id="1520"/>
    <lineage>
        <taxon>Bacteria</taxon>
        <taxon>Bacillati</taxon>
        <taxon>Bacillota</taxon>
        <taxon>Clostridia</taxon>
        <taxon>Eubacteriales</taxon>
        <taxon>Clostridiaceae</taxon>
        <taxon>Clostridium</taxon>
    </lineage>
</organism>
<evidence type="ECO:0000313" key="1">
    <source>
        <dbReference type="EMBL" id="NSB13034.1"/>
    </source>
</evidence>
<dbReference type="RefSeq" id="WP_023973237.1">
    <property type="nucleotide sequence ID" value="NZ_JABTDW010000001.1"/>
</dbReference>
<sequence>MTNERKEQIAHDLALIAAKEFVESNRPEYKVSGFQKCISDLLTNYQDAYHEIMKKLD</sequence>
<name>A0AAE5H2U3_CLOBE</name>
<protein>
    <submittedName>
        <fullName evidence="1">Uncharacterized protein</fullName>
    </submittedName>
</protein>
<comment type="caution">
    <text evidence="1">The sequence shown here is derived from an EMBL/GenBank/DDBJ whole genome shotgun (WGS) entry which is preliminary data.</text>
</comment>
<accession>A0AAE5H2U3</accession>
<dbReference type="EMBL" id="JABTDW010000001">
    <property type="protein sequence ID" value="NSB13034.1"/>
    <property type="molecule type" value="Genomic_DNA"/>
</dbReference>
<gene>
    <name evidence="1" type="ORF">BCD95_001293</name>
</gene>
<dbReference type="AlphaFoldDB" id="A0AAE5H2U3"/>
<reference evidence="1" key="1">
    <citation type="submission" date="2020-06" db="EMBL/GenBank/DDBJ databases">
        <title>Genomic insights into acetone-butanol-ethanol (ABE) fermentation by sequencing solventogenic clostridia strains.</title>
        <authorList>
            <person name="Brown S."/>
        </authorList>
    </citation>
    <scope>NUCLEOTIDE SEQUENCE</scope>
    <source>
        <strain evidence="1">DJ123</strain>
    </source>
</reference>